<dbReference type="OrthoDB" id="40137at2759"/>
<name>A0A0L0FNY3_9EUKA</name>
<proteinExistence type="predicted"/>
<dbReference type="EMBL" id="KQ242544">
    <property type="protein sequence ID" value="KNC78171.1"/>
    <property type="molecule type" value="Genomic_DNA"/>
</dbReference>
<dbReference type="Proteomes" id="UP000054560">
    <property type="component" value="Unassembled WGS sequence"/>
</dbReference>
<accession>A0A0L0FNY3</accession>
<evidence type="ECO:0000313" key="3">
    <source>
        <dbReference type="Proteomes" id="UP000054560"/>
    </source>
</evidence>
<dbReference type="InterPro" id="IPR016163">
    <property type="entry name" value="Ald_DH_C"/>
</dbReference>
<feature type="domain" description="Aldehyde dehydrogenase" evidence="1">
    <location>
        <begin position="410"/>
        <end position="478"/>
    </location>
</feature>
<dbReference type="GeneID" id="25909893"/>
<dbReference type="STRING" id="667725.A0A0L0FNY3"/>
<reference evidence="2 3" key="1">
    <citation type="submission" date="2011-02" db="EMBL/GenBank/DDBJ databases">
        <title>The Genome Sequence of Sphaeroforma arctica JP610.</title>
        <authorList>
            <consortium name="The Broad Institute Genome Sequencing Platform"/>
            <person name="Russ C."/>
            <person name="Cuomo C."/>
            <person name="Young S.K."/>
            <person name="Zeng Q."/>
            <person name="Gargeya S."/>
            <person name="Alvarado L."/>
            <person name="Berlin A."/>
            <person name="Chapman S.B."/>
            <person name="Chen Z."/>
            <person name="Freedman E."/>
            <person name="Gellesch M."/>
            <person name="Goldberg J."/>
            <person name="Griggs A."/>
            <person name="Gujja S."/>
            <person name="Heilman E."/>
            <person name="Heiman D."/>
            <person name="Howarth C."/>
            <person name="Mehta T."/>
            <person name="Neiman D."/>
            <person name="Pearson M."/>
            <person name="Roberts A."/>
            <person name="Saif S."/>
            <person name="Shea T."/>
            <person name="Shenoy N."/>
            <person name="Sisk P."/>
            <person name="Stolte C."/>
            <person name="Sykes S."/>
            <person name="White J."/>
            <person name="Yandava C."/>
            <person name="Burger G."/>
            <person name="Gray M.W."/>
            <person name="Holland P.W.H."/>
            <person name="King N."/>
            <person name="Lang F.B.F."/>
            <person name="Roger A.J."/>
            <person name="Ruiz-Trillo I."/>
            <person name="Haas B."/>
            <person name="Nusbaum C."/>
            <person name="Birren B."/>
        </authorList>
    </citation>
    <scope>NUCLEOTIDE SEQUENCE [LARGE SCALE GENOMIC DNA]</scope>
    <source>
        <strain evidence="2 3">JP610</strain>
    </source>
</reference>
<dbReference type="Pfam" id="PF00171">
    <property type="entry name" value="Aldedh"/>
    <property type="match status" value="1"/>
</dbReference>
<dbReference type="InterPro" id="IPR016161">
    <property type="entry name" value="Ald_DH/histidinol_DH"/>
</dbReference>
<dbReference type="RefSeq" id="XP_014152073.1">
    <property type="nucleotide sequence ID" value="XM_014296598.1"/>
</dbReference>
<evidence type="ECO:0000313" key="2">
    <source>
        <dbReference type="EMBL" id="KNC78171.1"/>
    </source>
</evidence>
<keyword evidence="3" id="KW-1185">Reference proteome</keyword>
<sequence>MSLMNLQHVASKQSDWRALAVDKKIELMSHMLQRMCALQFEDYIEMFGAKEASMMGISRETSEGELVATSNTFLQIVIVKSTLERLLEAYQLQIGTLPKPELQQTTSLNGQTVLQTIPVLSADKYGMLGSSRGEVWLKQTISDVKTFDLKNLEDDATKTGAMVVLGAGNFCFLSVVDALHGLFQSNRVVYMKHHPVRAHHDELVRYLFAPLIVLGYFDTELDQGVPRAQELVNAECVSYVHLTGGKATHDAIVWGGPQREKPVLKAEMTSELGCITPWLVADQEYTAEELAHQAKHIFYAMYGNAGAACNSPKVLILPRHWKQKEAFIQTITSECQRDLLPVAYYPGMKKRWDGFRAAYKEAKEIISDNKTERKLTAPMLSNEPQVVPWLVVEIDVNFSTEEGRKQASNEYAFQNEPFAPVFTIAYVEDLATGVDLCNNYIYGSLSCSMTAREDVAEVETAIANLKYGSIVVNAWSAFGFFATGLTWGAFPGESLESVESGRGQVSNLFFIDGVEKSVLRTPVLDRGLQAERDEDLSFTAKKDKAVAKFVLHPGVFTFLNMLSATKLGRELPTLKGLFAYMKLA</sequence>
<dbReference type="GO" id="GO:0016620">
    <property type="term" value="F:oxidoreductase activity, acting on the aldehyde or oxo group of donors, NAD or NADP as acceptor"/>
    <property type="evidence" value="ECO:0007669"/>
    <property type="project" value="InterPro"/>
</dbReference>
<dbReference type="eggNOG" id="ENOG502S1KK">
    <property type="taxonomic scope" value="Eukaryota"/>
</dbReference>
<dbReference type="SUPFAM" id="SSF53720">
    <property type="entry name" value="ALDH-like"/>
    <property type="match status" value="1"/>
</dbReference>
<protein>
    <recommendedName>
        <fullName evidence="1">Aldehyde dehydrogenase domain-containing protein</fullName>
    </recommendedName>
</protein>
<dbReference type="InterPro" id="IPR015590">
    <property type="entry name" value="Aldehyde_DH_dom"/>
</dbReference>
<organism evidence="2 3">
    <name type="scientific">Sphaeroforma arctica JP610</name>
    <dbReference type="NCBI Taxonomy" id="667725"/>
    <lineage>
        <taxon>Eukaryota</taxon>
        <taxon>Ichthyosporea</taxon>
        <taxon>Ichthyophonida</taxon>
        <taxon>Sphaeroforma</taxon>
    </lineage>
</organism>
<dbReference type="Gene3D" id="3.40.309.10">
    <property type="entry name" value="Aldehyde Dehydrogenase, Chain A, domain 2"/>
    <property type="match status" value="1"/>
</dbReference>
<gene>
    <name evidence="2" type="ORF">SARC_09389</name>
</gene>
<dbReference type="AlphaFoldDB" id="A0A0L0FNY3"/>
<evidence type="ECO:0000259" key="1">
    <source>
        <dbReference type="Pfam" id="PF00171"/>
    </source>
</evidence>